<keyword evidence="5" id="KW-1185">Reference proteome</keyword>
<evidence type="ECO:0000256" key="2">
    <source>
        <dbReference type="ARBA" id="ARBA00023128"/>
    </source>
</evidence>
<reference evidence="4 5" key="1">
    <citation type="submission" date="2024-01" db="EMBL/GenBank/DDBJ databases">
        <title>A draft genome for the cacao thread blight pathogen Marasmiellus scandens.</title>
        <authorList>
            <person name="Baruah I.K."/>
            <person name="Leung J."/>
            <person name="Bukari Y."/>
            <person name="Amoako-Attah I."/>
            <person name="Meinhardt L.W."/>
            <person name="Bailey B.A."/>
            <person name="Cohen S.P."/>
        </authorList>
    </citation>
    <scope>NUCLEOTIDE SEQUENCE [LARGE SCALE GENOMIC DNA]</scope>
    <source>
        <strain evidence="4 5">GH-19</strain>
    </source>
</reference>
<dbReference type="Proteomes" id="UP001498398">
    <property type="component" value="Unassembled WGS sequence"/>
</dbReference>
<gene>
    <name evidence="4" type="ORF">VKT23_020374</name>
</gene>
<keyword evidence="3" id="KW-0472">Membrane</keyword>
<dbReference type="PANTHER" id="PTHR28074:SF1">
    <property type="entry name" value="ATP SYNTHASE SUBUNIT K, MITOCHONDRIAL"/>
    <property type="match status" value="1"/>
</dbReference>
<name>A0ABR1IMK3_9AGAR</name>
<protein>
    <submittedName>
        <fullName evidence="4">Uncharacterized protein</fullName>
    </submittedName>
</protein>
<evidence type="ECO:0000313" key="5">
    <source>
        <dbReference type="Proteomes" id="UP001498398"/>
    </source>
</evidence>
<dbReference type="Pfam" id="PF11022">
    <property type="entry name" value="ATP19"/>
    <property type="match status" value="1"/>
</dbReference>
<keyword evidence="2" id="KW-0496">Mitochondrion</keyword>
<accession>A0ABR1IMK3</accession>
<comment type="caution">
    <text evidence="4">The sequence shown here is derived from an EMBL/GenBank/DDBJ whole genome shotgun (WGS) entry which is preliminary data.</text>
</comment>
<proteinExistence type="predicted"/>
<organism evidence="4 5">
    <name type="scientific">Marasmiellus scandens</name>
    <dbReference type="NCBI Taxonomy" id="2682957"/>
    <lineage>
        <taxon>Eukaryota</taxon>
        <taxon>Fungi</taxon>
        <taxon>Dikarya</taxon>
        <taxon>Basidiomycota</taxon>
        <taxon>Agaricomycotina</taxon>
        <taxon>Agaricomycetes</taxon>
        <taxon>Agaricomycetidae</taxon>
        <taxon>Agaricales</taxon>
        <taxon>Marasmiineae</taxon>
        <taxon>Omphalotaceae</taxon>
        <taxon>Marasmiellus</taxon>
    </lineage>
</organism>
<evidence type="ECO:0000256" key="1">
    <source>
        <dbReference type="ARBA" id="ARBA00004325"/>
    </source>
</evidence>
<evidence type="ECO:0000313" key="4">
    <source>
        <dbReference type="EMBL" id="KAK7434048.1"/>
    </source>
</evidence>
<dbReference type="EMBL" id="JBANRG010000132">
    <property type="protein sequence ID" value="KAK7434048.1"/>
    <property type="molecule type" value="Genomic_DNA"/>
</dbReference>
<dbReference type="PANTHER" id="PTHR28074">
    <property type="entry name" value="ATP SYNTHASE SUBUNIT K, MITOCHONDRIAL"/>
    <property type="match status" value="1"/>
</dbReference>
<comment type="subcellular location">
    <subcellularLocation>
        <location evidence="1">Mitochondrion membrane</location>
    </subcellularLocation>
</comment>
<evidence type="ECO:0000256" key="3">
    <source>
        <dbReference type="ARBA" id="ARBA00023136"/>
    </source>
</evidence>
<sequence length="83" mass="8949">MSYQILGRAVKNEHIVLGVLGSVFGGVFLATRGGKKEEVGSPASMIEKAKQSIPINASSKEEEQFIRKYIAEAEKEGAAHGHH</sequence>
<dbReference type="InterPro" id="IPR021278">
    <property type="entry name" value="ATP19"/>
</dbReference>